<dbReference type="InterPro" id="IPR050108">
    <property type="entry name" value="CDK"/>
</dbReference>
<dbReference type="Gene3D" id="1.10.510.10">
    <property type="entry name" value="Transferase(Phosphotransferase) domain 1"/>
    <property type="match status" value="1"/>
</dbReference>
<feature type="domain" description="Protein kinase" evidence="12">
    <location>
        <begin position="7"/>
        <end position="346"/>
    </location>
</feature>
<evidence type="ECO:0000256" key="11">
    <source>
        <dbReference type="ARBA" id="ARBA00042858"/>
    </source>
</evidence>
<evidence type="ECO:0000256" key="4">
    <source>
        <dbReference type="ARBA" id="ARBA00022679"/>
    </source>
</evidence>
<accession>A0ABQ6MT17</accession>
<evidence type="ECO:0000256" key="10">
    <source>
        <dbReference type="ARBA" id="ARBA00041902"/>
    </source>
</evidence>
<comment type="caution">
    <text evidence="13">The sequence shown here is derived from an EMBL/GenBank/DDBJ whole genome shotgun (WGS) entry which is preliminary data.</text>
</comment>
<evidence type="ECO:0000259" key="12">
    <source>
        <dbReference type="PROSITE" id="PS50011"/>
    </source>
</evidence>
<name>A0ABQ6MT17_9STRA</name>
<keyword evidence="3" id="KW-0723">Serine/threonine-protein kinase</keyword>
<comment type="similarity">
    <text evidence="1">Belongs to the protein kinase superfamily. CMGC Ser/Thr protein kinase family. CDC2/CDKX subfamily.</text>
</comment>
<dbReference type="PANTHER" id="PTHR24056:SF0">
    <property type="entry name" value="CYCLIN-DEPENDENT KINASE 7"/>
    <property type="match status" value="1"/>
</dbReference>
<reference evidence="13 14" key="1">
    <citation type="journal article" date="2023" name="Commun. Biol.">
        <title>Genome analysis of Parmales, the sister group of diatoms, reveals the evolutionary specialization of diatoms from phago-mixotrophs to photoautotrophs.</title>
        <authorList>
            <person name="Ban H."/>
            <person name="Sato S."/>
            <person name="Yoshikawa S."/>
            <person name="Yamada K."/>
            <person name="Nakamura Y."/>
            <person name="Ichinomiya M."/>
            <person name="Sato N."/>
            <person name="Blanc-Mathieu R."/>
            <person name="Endo H."/>
            <person name="Kuwata A."/>
            <person name="Ogata H."/>
        </authorList>
    </citation>
    <scope>NUCLEOTIDE SEQUENCE [LARGE SCALE GENOMIC DNA]</scope>
</reference>
<protein>
    <recommendedName>
        <fullName evidence="9">Cyclin-dependent kinase 2 homolog</fullName>
        <ecNumber evidence="2">2.7.11.23</ecNumber>
    </recommendedName>
    <alternativeName>
        <fullName evidence="10">Cell division control protein 2 homolog</fullName>
    </alternativeName>
    <alternativeName>
        <fullName evidence="11">cdc2-related kinase 2</fullName>
    </alternativeName>
</protein>
<keyword evidence="7" id="KW-0067">ATP-binding</keyword>
<organism evidence="13 14">
    <name type="scientific">Tetraparma gracilis</name>
    <dbReference type="NCBI Taxonomy" id="2962635"/>
    <lineage>
        <taxon>Eukaryota</taxon>
        <taxon>Sar</taxon>
        <taxon>Stramenopiles</taxon>
        <taxon>Ochrophyta</taxon>
        <taxon>Bolidophyceae</taxon>
        <taxon>Parmales</taxon>
        <taxon>Triparmaceae</taxon>
        <taxon>Tetraparma</taxon>
    </lineage>
</organism>
<evidence type="ECO:0000256" key="8">
    <source>
        <dbReference type="ARBA" id="ARBA00038543"/>
    </source>
</evidence>
<proteinExistence type="inferred from homology"/>
<evidence type="ECO:0000256" key="5">
    <source>
        <dbReference type="ARBA" id="ARBA00022741"/>
    </source>
</evidence>
<dbReference type="InterPro" id="IPR008271">
    <property type="entry name" value="Ser/Thr_kinase_AS"/>
</dbReference>
<keyword evidence="6" id="KW-0418">Kinase</keyword>
<dbReference type="SMART" id="SM00220">
    <property type="entry name" value="S_TKc"/>
    <property type="match status" value="1"/>
</dbReference>
<evidence type="ECO:0000256" key="7">
    <source>
        <dbReference type="ARBA" id="ARBA00022840"/>
    </source>
</evidence>
<evidence type="ECO:0000313" key="14">
    <source>
        <dbReference type="Proteomes" id="UP001165060"/>
    </source>
</evidence>
<comment type="subunit">
    <text evidence="8">May form a complex composed of at least the catalytic subunit CRK2 and a cyclin.</text>
</comment>
<evidence type="ECO:0000256" key="1">
    <source>
        <dbReference type="ARBA" id="ARBA00006485"/>
    </source>
</evidence>
<dbReference type="SUPFAM" id="SSF56112">
    <property type="entry name" value="Protein kinase-like (PK-like)"/>
    <property type="match status" value="1"/>
</dbReference>
<dbReference type="InterPro" id="IPR011009">
    <property type="entry name" value="Kinase-like_dom_sf"/>
</dbReference>
<dbReference type="Pfam" id="PF00069">
    <property type="entry name" value="Pkinase"/>
    <property type="match status" value="1"/>
</dbReference>
<evidence type="ECO:0000256" key="3">
    <source>
        <dbReference type="ARBA" id="ARBA00022527"/>
    </source>
</evidence>
<dbReference type="EMBL" id="BRYB01001715">
    <property type="protein sequence ID" value="GMI31842.1"/>
    <property type="molecule type" value="Genomic_DNA"/>
</dbReference>
<dbReference type="Gene3D" id="3.30.200.20">
    <property type="entry name" value="Phosphorylase Kinase, domain 1"/>
    <property type="match status" value="1"/>
</dbReference>
<dbReference type="PROSITE" id="PS00108">
    <property type="entry name" value="PROTEIN_KINASE_ST"/>
    <property type="match status" value="1"/>
</dbReference>
<evidence type="ECO:0000256" key="2">
    <source>
        <dbReference type="ARBA" id="ARBA00012409"/>
    </source>
</evidence>
<keyword evidence="4" id="KW-0808">Transferase</keyword>
<dbReference type="PROSITE" id="PS50011">
    <property type="entry name" value="PROTEIN_KINASE_DOM"/>
    <property type="match status" value="1"/>
</dbReference>
<dbReference type="Proteomes" id="UP001165060">
    <property type="component" value="Unassembled WGS sequence"/>
</dbReference>
<keyword evidence="14" id="KW-1185">Reference proteome</keyword>
<evidence type="ECO:0000256" key="9">
    <source>
        <dbReference type="ARBA" id="ARBA00039612"/>
    </source>
</evidence>
<dbReference type="PANTHER" id="PTHR24056">
    <property type="entry name" value="CELL DIVISION PROTEIN KINASE"/>
    <property type="match status" value="1"/>
</dbReference>
<sequence length="366" mass="39446">MSGSPNYEVVRELGRGTYGIVTLCKVVNPSALVASSSASPPPATVAVKRIGRVVTSFSSAGERAAALAKAATAGVSVSALREVKLLRELRLQQLLHAPGAPADRLQGDLLHGSQHVLPLLDCYIPPGTSDVCAVLEVCPSDLQRALSPDNPSPLPSAAVKRVMRDLCAGVAFVHGRGVVHRDLKPDNVLFNEEGIMRLGDFGLARTVAAPNKPMSVEAVTLWYKPPEMLLGEFLYSPAADMWSVGCIFAEMLLRRPFLPAPGPADTDQLTKIFQTFGVPTKDNWPTYDLLPLVARGVKWSGSAPPSPWEAQFEGCGDDALDLLKKIMPLDPQLRLSADECLLHPYFSNEPFMAKRQDLPIPGVKIK</sequence>
<dbReference type="EC" id="2.7.11.23" evidence="2"/>
<dbReference type="InterPro" id="IPR000719">
    <property type="entry name" value="Prot_kinase_dom"/>
</dbReference>
<evidence type="ECO:0000313" key="13">
    <source>
        <dbReference type="EMBL" id="GMI31842.1"/>
    </source>
</evidence>
<gene>
    <name evidence="13" type="ORF">TeGR_g14134</name>
</gene>
<evidence type="ECO:0000256" key="6">
    <source>
        <dbReference type="ARBA" id="ARBA00022777"/>
    </source>
</evidence>
<keyword evidence="5" id="KW-0547">Nucleotide-binding</keyword>